<evidence type="ECO:0000256" key="7">
    <source>
        <dbReference type="PIRSR" id="PIRSR611778-50"/>
    </source>
</evidence>
<keyword evidence="4" id="KW-0378">Hydrolase</keyword>
<dbReference type="NCBIfam" id="TIGR02033">
    <property type="entry name" value="D-hydantoinase"/>
    <property type="match status" value="1"/>
</dbReference>
<evidence type="ECO:0000256" key="8">
    <source>
        <dbReference type="SAM" id="MobiDB-lite"/>
    </source>
</evidence>
<evidence type="ECO:0000256" key="3">
    <source>
        <dbReference type="ARBA" id="ARBA00022723"/>
    </source>
</evidence>
<dbReference type="AlphaFoldDB" id="A0AAN9V8B1"/>
<organism evidence="10 11">
    <name type="scientific">Gryllus longicercus</name>
    <dbReference type="NCBI Taxonomy" id="2509291"/>
    <lineage>
        <taxon>Eukaryota</taxon>
        <taxon>Metazoa</taxon>
        <taxon>Ecdysozoa</taxon>
        <taxon>Arthropoda</taxon>
        <taxon>Hexapoda</taxon>
        <taxon>Insecta</taxon>
        <taxon>Pterygota</taxon>
        <taxon>Neoptera</taxon>
        <taxon>Polyneoptera</taxon>
        <taxon>Orthoptera</taxon>
        <taxon>Ensifera</taxon>
        <taxon>Gryllidea</taxon>
        <taxon>Grylloidea</taxon>
        <taxon>Gryllidae</taxon>
        <taxon>Gryllinae</taxon>
        <taxon>Gryllus</taxon>
    </lineage>
</organism>
<dbReference type="GO" id="GO:0004157">
    <property type="term" value="F:dihydropyrimidinase activity"/>
    <property type="evidence" value="ECO:0007669"/>
    <property type="project" value="UniProtKB-EC"/>
</dbReference>
<comment type="similarity">
    <text evidence="2">Belongs to the metallo-dependent hydrolases superfamily. Hydantoinase/dihydropyrimidinase family.</text>
</comment>
<evidence type="ECO:0000256" key="1">
    <source>
        <dbReference type="ARBA" id="ARBA00001947"/>
    </source>
</evidence>
<evidence type="ECO:0000256" key="4">
    <source>
        <dbReference type="ARBA" id="ARBA00022801"/>
    </source>
</evidence>
<dbReference type="FunFam" id="3.20.20.140:FF:000076">
    <property type="entry name" value="Dihydropyrimidinase like 2"/>
    <property type="match status" value="1"/>
</dbReference>
<proteinExistence type="inferred from homology"/>
<keyword evidence="3" id="KW-0479">Metal-binding</keyword>
<dbReference type="Gene3D" id="2.30.40.10">
    <property type="entry name" value="Urease, subunit C, domain 1"/>
    <property type="match status" value="1"/>
</dbReference>
<dbReference type="PANTHER" id="PTHR11647:SF1">
    <property type="entry name" value="COLLAPSIN RESPONSE MEDIATOR PROTEIN"/>
    <property type="match status" value="1"/>
</dbReference>
<gene>
    <name evidence="10" type="ORF">R5R35_008688</name>
</gene>
<comment type="catalytic activity">
    <reaction evidence="5">
        <text>5,6-dihydrouracil + H2O = 3-(carbamoylamino)propanoate + H(+)</text>
        <dbReference type="Rhea" id="RHEA:16121"/>
        <dbReference type="ChEBI" id="CHEBI:11892"/>
        <dbReference type="ChEBI" id="CHEBI:15377"/>
        <dbReference type="ChEBI" id="CHEBI:15378"/>
        <dbReference type="ChEBI" id="CHEBI:15901"/>
        <dbReference type="EC" id="3.5.2.2"/>
    </reaction>
</comment>
<dbReference type="SUPFAM" id="SSF51556">
    <property type="entry name" value="Metallo-dependent hydrolases"/>
    <property type="match status" value="1"/>
</dbReference>
<feature type="compositionally biased region" description="Polar residues" evidence="8">
    <location>
        <begin position="541"/>
        <end position="563"/>
    </location>
</feature>
<evidence type="ECO:0000313" key="11">
    <source>
        <dbReference type="Proteomes" id="UP001378592"/>
    </source>
</evidence>
<protein>
    <recommendedName>
        <fullName evidence="6">dihydropyrimidinase</fullName>
        <ecNumber evidence="6">3.5.2.2</ecNumber>
    </recommendedName>
</protein>
<dbReference type="InterPro" id="IPR011059">
    <property type="entry name" value="Metal-dep_hydrolase_composite"/>
</dbReference>
<sequence>MSTPVKKVPIHLQSAQNRLMIKNGRVVNDDSIVDGDVYIEDGLIKQLGRNLIIPGGTRIIDARGKLVIPGGIDPHTHLSFEFMGAKSPDDFYQGTKAALAGGTTMLIDFALPKKGESLIEAYEHWRQLADDRVCCDYGLHVGVTWWSEKVKEEMAVLCKEHGINSFKMFMAYKDVFMVNDTELYQIFDRCKEIGAIAQVHAENGSVIAENAKKLLASGVKGPEGHERSRPEDVEAEAVNRACVIANQVNCPLYVVRVMSKSSGDAINQKRNEGVVVFGEALASSIGTDGTHQWNTCWQHAAAHVTSPPLRPDPTTPEHLMNLLSSDGLQVTGSDNATFSSKDKLLGKDDFTKIPNGVNGVEDRMSVVWEKGVHSGKMDPTRFVAVTSANAAKIFNIYPRKGCIAVGSDADIVIWDPNQTRTISAKTHHQGNDFNIFEGMVCHGVPEYVIVNGRVCVDEGALKAVQGYGRFIPTPPFSPYVFEQVKSREEDKKDQEKAIADGAAAAAVAAAEIVKKVEQNGNVETRSIPAAETPVTAVETEPSLSCPSSKGQRNLQDSTFSISTELDDSARKSCIRVKNPPGGQSSGGFW</sequence>
<dbReference type="Proteomes" id="UP001378592">
    <property type="component" value="Unassembled WGS sequence"/>
</dbReference>
<comment type="caution">
    <text evidence="10">The sequence shown here is derived from an EMBL/GenBank/DDBJ whole genome shotgun (WGS) entry which is preliminary data.</text>
</comment>
<comment type="PTM">
    <text evidence="7">Carbamylation allows a single lysine to coordinate two divalent metal cations.</text>
</comment>
<dbReference type="EMBL" id="JAZDUA010000527">
    <property type="protein sequence ID" value="KAK7791525.1"/>
    <property type="molecule type" value="Genomic_DNA"/>
</dbReference>
<dbReference type="PANTHER" id="PTHR11647">
    <property type="entry name" value="HYDRANTOINASE/DIHYDROPYRIMIDINASE FAMILY MEMBER"/>
    <property type="match status" value="1"/>
</dbReference>
<evidence type="ECO:0000259" key="9">
    <source>
        <dbReference type="Pfam" id="PF01979"/>
    </source>
</evidence>
<dbReference type="SUPFAM" id="SSF51338">
    <property type="entry name" value="Composite domain of metallo-dependent hydrolases"/>
    <property type="match status" value="2"/>
</dbReference>
<dbReference type="InterPro" id="IPR011778">
    <property type="entry name" value="Hydantoinase/dihydroPyrase"/>
</dbReference>
<feature type="modified residue" description="N6-carboxylysine" evidence="7">
    <location>
        <position position="167"/>
    </location>
</feature>
<dbReference type="GO" id="GO:0046872">
    <property type="term" value="F:metal ion binding"/>
    <property type="evidence" value="ECO:0007669"/>
    <property type="project" value="UniProtKB-KW"/>
</dbReference>
<dbReference type="GO" id="GO:0005829">
    <property type="term" value="C:cytosol"/>
    <property type="evidence" value="ECO:0007669"/>
    <property type="project" value="TreeGrafter"/>
</dbReference>
<keyword evidence="11" id="KW-1185">Reference proteome</keyword>
<dbReference type="InterPro" id="IPR032466">
    <property type="entry name" value="Metal_Hydrolase"/>
</dbReference>
<dbReference type="InterPro" id="IPR006680">
    <property type="entry name" value="Amidohydro-rel"/>
</dbReference>
<evidence type="ECO:0000256" key="6">
    <source>
        <dbReference type="ARBA" id="ARBA00039113"/>
    </source>
</evidence>
<dbReference type="Pfam" id="PF01979">
    <property type="entry name" value="Amidohydro_1"/>
    <property type="match status" value="1"/>
</dbReference>
<dbReference type="CDD" id="cd01314">
    <property type="entry name" value="D-HYD"/>
    <property type="match status" value="1"/>
</dbReference>
<feature type="region of interest" description="Disordered" evidence="8">
    <location>
        <begin position="524"/>
        <end position="589"/>
    </location>
</feature>
<evidence type="ECO:0000256" key="5">
    <source>
        <dbReference type="ARBA" id="ARBA00036696"/>
    </source>
</evidence>
<evidence type="ECO:0000313" key="10">
    <source>
        <dbReference type="EMBL" id="KAK7791525.1"/>
    </source>
</evidence>
<feature type="domain" description="Amidohydrolase-related" evidence="9">
    <location>
        <begin position="66"/>
        <end position="454"/>
    </location>
</feature>
<dbReference type="EC" id="3.5.2.2" evidence="6"/>
<name>A0AAN9V8B1_9ORTH</name>
<reference evidence="10 11" key="1">
    <citation type="submission" date="2024-03" db="EMBL/GenBank/DDBJ databases">
        <title>The genome assembly and annotation of the cricket Gryllus longicercus Weissman &amp; Gray.</title>
        <authorList>
            <person name="Szrajer S."/>
            <person name="Gray D."/>
            <person name="Ylla G."/>
        </authorList>
    </citation>
    <scope>NUCLEOTIDE SEQUENCE [LARGE SCALE GENOMIC DNA]</scope>
    <source>
        <strain evidence="10">DAG 2021-001</strain>
        <tissue evidence="10">Whole body minus gut</tissue>
    </source>
</reference>
<evidence type="ECO:0000256" key="2">
    <source>
        <dbReference type="ARBA" id="ARBA00008829"/>
    </source>
</evidence>
<dbReference type="Gene3D" id="3.20.20.140">
    <property type="entry name" value="Metal-dependent hydrolases"/>
    <property type="match status" value="1"/>
</dbReference>
<dbReference type="InterPro" id="IPR050378">
    <property type="entry name" value="Metallo-dep_Hydrolases_sf"/>
</dbReference>
<accession>A0AAN9V8B1</accession>
<comment type="cofactor">
    <cofactor evidence="1">
        <name>Zn(2+)</name>
        <dbReference type="ChEBI" id="CHEBI:29105"/>
    </cofactor>
</comment>
<dbReference type="GO" id="GO:0006208">
    <property type="term" value="P:pyrimidine nucleobase catabolic process"/>
    <property type="evidence" value="ECO:0007669"/>
    <property type="project" value="TreeGrafter"/>
</dbReference>